<dbReference type="Proteomes" id="UP000218934">
    <property type="component" value="Unassembled WGS sequence"/>
</dbReference>
<gene>
    <name evidence="1" type="ORF">COO09_24635</name>
</gene>
<evidence type="ECO:0000313" key="2">
    <source>
        <dbReference type="Proteomes" id="UP000218934"/>
    </source>
</evidence>
<comment type="caution">
    <text evidence="1">The sequence shown here is derived from an EMBL/GenBank/DDBJ whole genome shotgun (WGS) entry which is preliminary data.</text>
</comment>
<accession>A0A2A4FLG8</accession>
<name>A0A2A4FLG8_9SPHN</name>
<reference evidence="1 2" key="1">
    <citation type="submission" date="2017-09" db="EMBL/GenBank/DDBJ databases">
        <title>The Catabolism of 3,6-Dichlorosalicylic acid is Initiated by the Cytochrome P450 Monooxygenase DsmABC in Rhizorhabdus dicambivorans Ndbn-20.</title>
        <authorList>
            <person name="Na L."/>
        </authorList>
    </citation>
    <scope>NUCLEOTIDE SEQUENCE [LARGE SCALE GENOMIC DNA]</scope>
    <source>
        <strain evidence="1 2">Ndbn-20m</strain>
    </source>
</reference>
<dbReference type="EMBL" id="NWUF01000060">
    <property type="protein sequence ID" value="PCE39595.1"/>
    <property type="molecule type" value="Genomic_DNA"/>
</dbReference>
<keyword evidence="2" id="KW-1185">Reference proteome</keyword>
<dbReference type="AlphaFoldDB" id="A0A2A4FLG8"/>
<sequence length="183" mass="20056">MFRCRAYAAIMTIEAEIANAGDDALWARVIQQVNAWRGACLQCFASVEVAVTETLLHLSAHPGRGQSVKLRHLVGQRLDDLAALVNEGGPFSVEGNGVASLLAEFRPQEGLRTMLAHGQAKLTVERTSRWAAIFRVIAIRARQADRSTLVIEESEAVERLQQLRKVSQKLCSALGNLRRAVAV</sequence>
<evidence type="ECO:0000313" key="1">
    <source>
        <dbReference type="EMBL" id="PCE39595.1"/>
    </source>
</evidence>
<proteinExistence type="predicted"/>
<protein>
    <submittedName>
        <fullName evidence="1">Uncharacterized protein</fullName>
    </submittedName>
</protein>
<dbReference type="KEGG" id="rdi:CMV14_24065"/>
<dbReference type="OrthoDB" id="7477678at2"/>
<organism evidence="1 2">
    <name type="scientific">Rhizorhabdus dicambivorans</name>
    <dbReference type="NCBI Taxonomy" id="1850238"/>
    <lineage>
        <taxon>Bacteria</taxon>
        <taxon>Pseudomonadati</taxon>
        <taxon>Pseudomonadota</taxon>
        <taxon>Alphaproteobacteria</taxon>
        <taxon>Sphingomonadales</taxon>
        <taxon>Sphingomonadaceae</taxon>
        <taxon>Rhizorhabdus</taxon>
    </lineage>
</organism>